<dbReference type="Proteomes" id="UP000467700">
    <property type="component" value="Unassembled WGS sequence"/>
</dbReference>
<protein>
    <submittedName>
        <fullName evidence="3">Uncharacterized protein</fullName>
    </submittedName>
</protein>
<sequence>MVQLSTSAFVAAIALSIPVSVLAGPINTIEERDVTDGSIGELDARFDDTQESVLERGFEDHEDLEARVFGHLWNGLRNTVLNGGARRVVTAPVRNAIQTTHKNNEAKKKADASSQANRNIKQWHDTTRKVIAHKKAGTRRELDKDLETREMEELEARVLGHLWQGVRNTVLNGGARRVVTAPVRNAVVNTHKDNQAKQQLEANRQAANHAKQQVAAQHRKQPNHDLRNKWKDTIQAARAQQLQQGRKKRELSEELEAREDWEDILEAREWDIEDLD</sequence>
<feature type="chain" id="PRO_5035894502" evidence="2">
    <location>
        <begin position="24"/>
        <end position="276"/>
    </location>
</feature>
<feature type="compositionally biased region" description="Polar residues" evidence="1">
    <location>
        <begin position="205"/>
        <end position="215"/>
    </location>
</feature>
<feature type="region of interest" description="Disordered" evidence="1">
    <location>
        <begin position="205"/>
        <end position="225"/>
    </location>
</feature>
<organism evidence="3 4">
    <name type="scientific">Cyclocybe aegerita</name>
    <name type="common">Black poplar mushroom</name>
    <name type="synonym">Agrocybe aegerita</name>
    <dbReference type="NCBI Taxonomy" id="1973307"/>
    <lineage>
        <taxon>Eukaryota</taxon>
        <taxon>Fungi</taxon>
        <taxon>Dikarya</taxon>
        <taxon>Basidiomycota</taxon>
        <taxon>Agaricomycotina</taxon>
        <taxon>Agaricomycetes</taxon>
        <taxon>Agaricomycetidae</taxon>
        <taxon>Agaricales</taxon>
        <taxon>Agaricineae</taxon>
        <taxon>Bolbitiaceae</taxon>
        <taxon>Cyclocybe</taxon>
    </lineage>
</organism>
<evidence type="ECO:0000256" key="2">
    <source>
        <dbReference type="SAM" id="SignalP"/>
    </source>
</evidence>
<dbReference type="OrthoDB" id="10329981at2759"/>
<evidence type="ECO:0000256" key="1">
    <source>
        <dbReference type="SAM" id="MobiDB-lite"/>
    </source>
</evidence>
<dbReference type="AlphaFoldDB" id="A0A8S0VU21"/>
<evidence type="ECO:0000313" key="3">
    <source>
        <dbReference type="EMBL" id="CAA7269479.1"/>
    </source>
</evidence>
<keyword evidence="4" id="KW-1185">Reference proteome</keyword>
<feature type="signal peptide" evidence="2">
    <location>
        <begin position="1"/>
        <end position="23"/>
    </location>
</feature>
<gene>
    <name evidence="3" type="ORF">AAE3_LOCUS11859</name>
</gene>
<proteinExistence type="predicted"/>
<dbReference type="EMBL" id="CACVBS010000079">
    <property type="protein sequence ID" value="CAA7269479.1"/>
    <property type="molecule type" value="Genomic_DNA"/>
</dbReference>
<evidence type="ECO:0000313" key="4">
    <source>
        <dbReference type="Proteomes" id="UP000467700"/>
    </source>
</evidence>
<reference evidence="3 4" key="1">
    <citation type="submission" date="2020-01" db="EMBL/GenBank/DDBJ databases">
        <authorList>
            <person name="Gupta K D."/>
        </authorList>
    </citation>
    <scope>NUCLEOTIDE SEQUENCE [LARGE SCALE GENOMIC DNA]</scope>
</reference>
<comment type="caution">
    <text evidence="3">The sequence shown here is derived from an EMBL/GenBank/DDBJ whole genome shotgun (WGS) entry which is preliminary data.</text>
</comment>
<keyword evidence="2" id="KW-0732">Signal</keyword>
<accession>A0A8S0VU21</accession>
<name>A0A8S0VU21_CYCAE</name>